<evidence type="ECO:0000256" key="9">
    <source>
        <dbReference type="ARBA" id="ARBA00023136"/>
    </source>
</evidence>
<dbReference type="PRINTS" id="PR00081">
    <property type="entry name" value="GDHRDH"/>
</dbReference>
<name>A0A8H8D9A5_9ASCO</name>
<keyword evidence="12" id="KW-0813">Transport</keyword>
<evidence type="ECO:0000256" key="4">
    <source>
        <dbReference type="ARBA" id="ARBA00021935"/>
    </source>
</evidence>
<dbReference type="AlphaFoldDB" id="A0A8H8D9A5"/>
<evidence type="ECO:0000313" key="15">
    <source>
        <dbReference type="Proteomes" id="UP000669133"/>
    </source>
</evidence>
<dbReference type="Pfam" id="PF00153">
    <property type="entry name" value="Mito_carr"/>
    <property type="match status" value="2"/>
</dbReference>
<dbReference type="PROSITE" id="PS00061">
    <property type="entry name" value="ADH_SHORT"/>
    <property type="match status" value="1"/>
</dbReference>
<comment type="similarity">
    <text evidence="3 11">Belongs to the short-chain dehydrogenases/reductases (SDR) family.</text>
</comment>
<gene>
    <name evidence="14" type="ORF">I9W82_005632</name>
</gene>
<dbReference type="InterPro" id="IPR036291">
    <property type="entry name" value="NAD(P)-bd_dom_sf"/>
</dbReference>
<dbReference type="PANTHER" id="PTHR44169:SF6">
    <property type="entry name" value="NADPH-DEPENDENT 1-ACYLDIHYDROXYACETONE PHOSPHATE REDUCTASE"/>
    <property type="match status" value="1"/>
</dbReference>
<organism evidence="14 15">
    <name type="scientific">Candida metapsilosis</name>
    <dbReference type="NCBI Taxonomy" id="273372"/>
    <lineage>
        <taxon>Eukaryota</taxon>
        <taxon>Fungi</taxon>
        <taxon>Dikarya</taxon>
        <taxon>Ascomycota</taxon>
        <taxon>Saccharomycotina</taxon>
        <taxon>Pichiomycetes</taxon>
        <taxon>Debaryomycetaceae</taxon>
        <taxon>Candida/Lodderomyces clade</taxon>
        <taxon>Candida</taxon>
    </lineage>
</organism>
<dbReference type="PANTHER" id="PTHR44169">
    <property type="entry name" value="NADPH-DEPENDENT 1-ACYLDIHYDROXYACETONE PHOSPHATE REDUCTASE"/>
    <property type="match status" value="1"/>
</dbReference>
<dbReference type="InterPro" id="IPR020904">
    <property type="entry name" value="Sc_DH/Rdtase_CS"/>
</dbReference>
<protein>
    <recommendedName>
        <fullName evidence="4">Mitochondrial thiamine pyrophosphate carrier 1</fullName>
    </recommendedName>
</protein>
<evidence type="ECO:0000313" key="14">
    <source>
        <dbReference type="EMBL" id="KAG5416902.1"/>
    </source>
</evidence>
<keyword evidence="9 10" id="KW-0472">Membrane</keyword>
<dbReference type="GO" id="GO:0019433">
    <property type="term" value="P:triglyceride catabolic process"/>
    <property type="evidence" value="ECO:0007669"/>
    <property type="project" value="TreeGrafter"/>
</dbReference>
<dbReference type="PROSITE" id="PS50920">
    <property type="entry name" value="SOLCAR"/>
    <property type="match status" value="2"/>
</dbReference>
<dbReference type="InterPro" id="IPR002347">
    <property type="entry name" value="SDR_fam"/>
</dbReference>
<feature type="transmembrane region" description="Helical" evidence="13">
    <location>
        <begin position="410"/>
        <end position="430"/>
    </location>
</feature>
<evidence type="ECO:0000256" key="2">
    <source>
        <dbReference type="ARBA" id="ARBA00004141"/>
    </source>
</evidence>
<evidence type="ECO:0000256" key="12">
    <source>
        <dbReference type="RuleBase" id="RU000488"/>
    </source>
</evidence>
<comment type="subcellular location">
    <subcellularLocation>
        <location evidence="2">Membrane</location>
        <topology evidence="2">Multi-pass membrane protein</topology>
    </subcellularLocation>
</comment>
<evidence type="ECO:0000256" key="7">
    <source>
        <dbReference type="ARBA" id="ARBA00022989"/>
    </source>
</evidence>
<dbReference type="GO" id="GO:0005811">
    <property type="term" value="C:lipid droplet"/>
    <property type="evidence" value="ECO:0007669"/>
    <property type="project" value="TreeGrafter"/>
</dbReference>
<evidence type="ECO:0000256" key="1">
    <source>
        <dbReference type="ARBA" id="ARBA00002238"/>
    </source>
</evidence>
<feature type="repeat" description="Solcar" evidence="10">
    <location>
        <begin position="297"/>
        <end position="395"/>
    </location>
</feature>
<reference evidence="14 15" key="1">
    <citation type="submission" date="2020-12" db="EMBL/GenBank/DDBJ databases">
        <title>Effect of drift, selection, and recombination on the evolution of hybrid genomes in Candida yeast pathogens.</title>
        <authorList>
            <person name="Mixao V."/>
            <person name="Ksiezopolska E."/>
            <person name="Saus E."/>
            <person name="Boekhout T."/>
            <person name="Gacser A."/>
            <person name="Gabaldon T."/>
        </authorList>
    </citation>
    <scope>NUCLEOTIDE SEQUENCE [LARGE SCALE GENOMIC DNA]</scope>
    <source>
        <strain evidence="14 15">BP57</strain>
    </source>
</reference>
<accession>A0A8H8D9A5</accession>
<keyword evidence="8" id="KW-0560">Oxidoreductase</keyword>
<dbReference type="Pfam" id="PF00106">
    <property type="entry name" value="adh_short"/>
    <property type="match status" value="1"/>
</dbReference>
<feature type="transmembrane region" description="Helical" evidence="13">
    <location>
        <begin position="467"/>
        <end position="490"/>
    </location>
</feature>
<dbReference type="InterPro" id="IPR023395">
    <property type="entry name" value="MCP_dom_sf"/>
</dbReference>
<evidence type="ECO:0000256" key="8">
    <source>
        <dbReference type="ARBA" id="ARBA00023002"/>
    </source>
</evidence>
<dbReference type="GO" id="GO:0016020">
    <property type="term" value="C:membrane"/>
    <property type="evidence" value="ECO:0007669"/>
    <property type="project" value="UniProtKB-SubCell"/>
</dbReference>
<dbReference type="EMBL" id="JAEOAQ010000008">
    <property type="protein sequence ID" value="KAG5416902.1"/>
    <property type="molecule type" value="Genomic_DNA"/>
</dbReference>
<dbReference type="InterPro" id="IPR018108">
    <property type="entry name" value="MCP_transmembrane"/>
</dbReference>
<keyword evidence="15" id="KW-1185">Reference proteome</keyword>
<dbReference type="SUPFAM" id="SSF51735">
    <property type="entry name" value="NAD(P)-binding Rossmann-fold domains"/>
    <property type="match status" value="1"/>
</dbReference>
<dbReference type="Proteomes" id="UP000669133">
    <property type="component" value="Unassembled WGS sequence"/>
</dbReference>
<comment type="caution">
    <text evidence="14">The sequence shown here is derived from an EMBL/GenBank/DDBJ whole genome shotgun (WGS) entry which is preliminary data.</text>
</comment>
<dbReference type="GO" id="GO:0004806">
    <property type="term" value="F:triacylglycerol lipase activity"/>
    <property type="evidence" value="ECO:0007669"/>
    <property type="project" value="TreeGrafter"/>
</dbReference>
<keyword evidence="5 10" id="KW-0812">Transmembrane</keyword>
<dbReference type="GO" id="GO:0000140">
    <property type="term" value="F:acylglycerone-phosphate reductase (NADP+) activity"/>
    <property type="evidence" value="ECO:0007669"/>
    <property type="project" value="TreeGrafter"/>
</dbReference>
<evidence type="ECO:0000256" key="10">
    <source>
        <dbReference type="PROSITE-ProRule" id="PRU00282"/>
    </source>
</evidence>
<keyword evidence="7 13" id="KW-1133">Transmembrane helix</keyword>
<dbReference type="SUPFAM" id="SSF103506">
    <property type="entry name" value="Mitochondrial carrier"/>
    <property type="match status" value="1"/>
</dbReference>
<evidence type="ECO:0000256" key="6">
    <source>
        <dbReference type="ARBA" id="ARBA00022857"/>
    </source>
</evidence>
<feature type="repeat" description="Solcar" evidence="10">
    <location>
        <begin position="407"/>
        <end position="496"/>
    </location>
</feature>
<evidence type="ECO:0000256" key="5">
    <source>
        <dbReference type="ARBA" id="ARBA00022692"/>
    </source>
</evidence>
<dbReference type="Gene3D" id="1.50.40.10">
    <property type="entry name" value="Mitochondrial carrier domain"/>
    <property type="match status" value="1"/>
</dbReference>
<evidence type="ECO:0000256" key="13">
    <source>
        <dbReference type="SAM" id="Phobius"/>
    </source>
</evidence>
<dbReference type="RefSeq" id="XP_067546018.1">
    <property type="nucleotide sequence ID" value="XM_067694830.1"/>
</dbReference>
<evidence type="ECO:0000256" key="11">
    <source>
        <dbReference type="RuleBase" id="RU000363"/>
    </source>
</evidence>
<comment type="similarity">
    <text evidence="12">Belongs to the mitochondrial carrier (TC 2.A.29) family.</text>
</comment>
<comment type="function">
    <text evidence="1">Mitochondrial transporter that mediates uptake of thiamine pyrophosphate (ThPP) into mitochondria.</text>
</comment>
<dbReference type="PRINTS" id="PR00080">
    <property type="entry name" value="SDRFAMILY"/>
</dbReference>
<dbReference type="GO" id="GO:0006654">
    <property type="term" value="P:phosphatidic acid biosynthetic process"/>
    <property type="evidence" value="ECO:0007669"/>
    <property type="project" value="TreeGrafter"/>
</dbReference>
<sequence>MAKSNQKYALITGASSGIGYALAAEFSRRGYKVIGASPKAVLHLQDPLVAEYGVISVPCDITNLDDLKRLKDAVFEITGGYLDILYNNAGIATGGPAISADEAKVEKIFQVNVTGHINATKQLAPYVINAKGTILFTSSVAARVPLAWTSLYCATKAAIDAYALSLHGEMAPFGVKVHSVITGGVNTAIGDGEDVQEAEKPFRSSVYNVDGGIESGLEAKDMARKGVSPAAYAKDLVPKVLKKSTRFNLGVWAPLLSTSFSKSLNVSIYTACKPYVYETMFQNTWSKKIRQEHPFWRNLPVCFVSGCIAGAGVSFFACPFEFIKVYSQLEKLVTANSSLASIKIKPETQGTLQICKTIVTSSGLKGLYSGFKLHFLRDSLSTGVYFSSYESIKLFTNHLTNRNASGTSPFAVLLSGGLSGILSWIIIFPVDTAKSLVQKAAMISIFRKSHGLSQAPPVDTFKKKDGWFYRGLGISITRSVLTNMVFFGVFEFGMTYLA</sequence>
<dbReference type="GeneID" id="93654261"/>
<dbReference type="OrthoDB" id="2382881at2759"/>
<dbReference type="Gene3D" id="3.40.50.720">
    <property type="entry name" value="NAD(P)-binding Rossmann-like Domain"/>
    <property type="match status" value="1"/>
</dbReference>
<keyword evidence="6" id="KW-0521">NADP</keyword>
<dbReference type="GO" id="GO:0005783">
    <property type="term" value="C:endoplasmic reticulum"/>
    <property type="evidence" value="ECO:0007669"/>
    <property type="project" value="TreeGrafter"/>
</dbReference>
<proteinExistence type="inferred from homology"/>
<evidence type="ECO:0000256" key="3">
    <source>
        <dbReference type="ARBA" id="ARBA00006484"/>
    </source>
</evidence>